<feature type="region of interest" description="Disordered" evidence="1">
    <location>
        <begin position="415"/>
        <end position="696"/>
    </location>
</feature>
<dbReference type="EMBL" id="JBBXMP010000003">
    <property type="protein sequence ID" value="KAL0071581.1"/>
    <property type="molecule type" value="Genomic_DNA"/>
</dbReference>
<feature type="region of interest" description="Disordered" evidence="1">
    <location>
        <begin position="718"/>
        <end position="860"/>
    </location>
</feature>
<reference evidence="2 3" key="1">
    <citation type="submission" date="2024-05" db="EMBL/GenBank/DDBJ databases">
        <title>A draft genome resource for the thread blight pathogen Marasmius tenuissimus strain MS-2.</title>
        <authorList>
            <person name="Yulfo-Soto G.E."/>
            <person name="Baruah I.K."/>
            <person name="Amoako-Attah I."/>
            <person name="Bukari Y."/>
            <person name="Meinhardt L.W."/>
            <person name="Bailey B.A."/>
            <person name="Cohen S.P."/>
        </authorList>
    </citation>
    <scope>NUCLEOTIDE SEQUENCE [LARGE SCALE GENOMIC DNA]</scope>
    <source>
        <strain evidence="2 3">MS-2</strain>
    </source>
</reference>
<feature type="compositionally biased region" description="Basic and acidic residues" evidence="1">
    <location>
        <begin position="1063"/>
        <end position="1077"/>
    </location>
</feature>
<feature type="compositionally biased region" description="Basic and acidic residues" evidence="1">
    <location>
        <begin position="511"/>
        <end position="525"/>
    </location>
</feature>
<accession>A0ABR3ADW3</accession>
<proteinExistence type="predicted"/>
<feature type="region of interest" description="Disordered" evidence="1">
    <location>
        <begin position="1057"/>
        <end position="1077"/>
    </location>
</feature>
<feature type="compositionally biased region" description="Basic and acidic residues" evidence="1">
    <location>
        <begin position="764"/>
        <end position="774"/>
    </location>
</feature>
<evidence type="ECO:0000313" key="3">
    <source>
        <dbReference type="Proteomes" id="UP001437256"/>
    </source>
</evidence>
<feature type="compositionally biased region" description="Polar residues" evidence="1">
    <location>
        <begin position="685"/>
        <end position="696"/>
    </location>
</feature>
<keyword evidence="3" id="KW-1185">Reference proteome</keyword>
<gene>
    <name evidence="2" type="ORF">AAF712_001438</name>
</gene>
<comment type="caution">
    <text evidence="2">The sequence shown here is derived from an EMBL/GenBank/DDBJ whole genome shotgun (WGS) entry which is preliminary data.</text>
</comment>
<feature type="compositionally biased region" description="Low complexity" evidence="1">
    <location>
        <begin position="441"/>
        <end position="453"/>
    </location>
</feature>
<feature type="region of interest" description="Disordered" evidence="1">
    <location>
        <begin position="981"/>
        <end position="1006"/>
    </location>
</feature>
<evidence type="ECO:0000256" key="1">
    <source>
        <dbReference type="SAM" id="MobiDB-lite"/>
    </source>
</evidence>
<feature type="compositionally biased region" description="Basic and acidic residues" evidence="1">
    <location>
        <begin position="672"/>
        <end position="683"/>
    </location>
</feature>
<protein>
    <submittedName>
        <fullName evidence="2">Uncharacterized protein</fullName>
    </submittedName>
</protein>
<feature type="region of interest" description="Disordered" evidence="1">
    <location>
        <begin position="887"/>
        <end position="913"/>
    </location>
</feature>
<feature type="compositionally biased region" description="Polar residues" evidence="1">
    <location>
        <begin position="824"/>
        <end position="836"/>
    </location>
</feature>
<dbReference type="Proteomes" id="UP001437256">
    <property type="component" value="Unassembled WGS sequence"/>
</dbReference>
<name>A0ABR3ADW3_9AGAR</name>
<organism evidence="2 3">
    <name type="scientific">Marasmius tenuissimus</name>
    <dbReference type="NCBI Taxonomy" id="585030"/>
    <lineage>
        <taxon>Eukaryota</taxon>
        <taxon>Fungi</taxon>
        <taxon>Dikarya</taxon>
        <taxon>Basidiomycota</taxon>
        <taxon>Agaricomycotina</taxon>
        <taxon>Agaricomycetes</taxon>
        <taxon>Agaricomycetidae</taxon>
        <taxon>Agaricales</taxon>
        <taxon>Marasmiineae</taxon>
        <taxon>Marasmiaceae</taxon>
        <taxon>Marasmius</taxon>
    </lineage>
</organism>
<feature type="compositionally biased region" description="Low complexity" evidence="1">
    <location>
        <begin position="587"/>
        <end position="597"/>
    </location>
</feature>
<sequence>MVSLADVRKCAQDLETKSSSQKDKSVVTAAEQMRSNLTLLELSSPSSKSLEKLCLLYRKPLVPLYKLFTAHTCRFASTLFVFIHEEKVSKCEEKSDILAWEKVLRSILSGVVDYLEDESVVTASSKTTVSNSFYAPLCRIHFSVTPPKTETNIDLSYIIYWLLSKTIDHHQENQRALRKNHLRGGKLLGVVLSRSRAFLAIEALIELLAGLMPASKGADEFLDNVFDPELFPKHKELKALLVDAPKGVWEEISCQVYQVLAAMDVLYPQPFKIVRSTVTGQSCSPAEFLYVDEKGLTSNIIEEGGLETFQVPFHIIEKIKYSSSSKYTTFTFELNSLPDVGKGIVDKTQEVTWTLEIERQDFVAFLKALKARKLTHLIDRSERKLSMIDDELSLEFPLSSLSMKEKARQFCNFPSEAVPGVPPGAVAKSPLEDAGSNEEIPSVPVDGVSSSPPKNSRHERKLATTTSSSPHAPCNEPPKGVKDTKRVSSVSLPSPSPKRKRAETSDNMEPSSKRRRDELTSERHINSASPVFVKSPKATKRYGKKPRTSSPTPGAEVGMELSDLEEIPAPRTNAKPPKTRAVDPKTAKGGKAAAMRAKGGKKVTIVASPKRPSKKEQPKPLATIKKVNAREKESLPSKPKGIPAHVPDTAPEPVLIVETEDETPSKPRRSARVKEQDKPKVVYKEQSSSQSNDEVVEITKTSKLGTVKAKGEVALIEYDEPVIEDQKQSASVGDSTDDATSESFYQDFEVPLKMETSEQSPDLASKETDNEKTMIDLTLDDSPPPKPASRKPPSRPQPDDITKSPPPKTADPLLPLQVRHQKSKGPSTTLAKSVQATEVPGKLKPVPDVKFTSTRNASKTDAKPITQFPVVFTPKSPFTTPASPVARAVLPSAPNPNPEPQSVKEEPNESLFEPQARDQTAFELVSFAHDLAVAPTFTSSPKLVEKEYTEATILPPNVTERHEDVASPAKGLFATRRERLSGTSALETEGDTAEQPTTADNIIKNAHQSKSLDRIAIPEPTTIFDVVGPSLKKKPARLDLAAPMSTPVKRSFALQMQRGRVRSTSDDQLRESSYHDKRGKQTTDIVEVLNGIQQVLVGKVTNQITSVRTEVRVGRDNILREAAAELEQMRIESAQCFNALLDLNNEYAVYNREVRDRLDDVLDVNVSIGKKLKETVKGHDTNTVLKRFPKVLPALPASLLGGFTL</sequence>
<evidence type="ECO:0000313" key="2">
    <source>
        <dbReference type="EMBL" id="KAL0071581.1"/>
    </source>
</evidence>
<feature type="compositionally biased region" description="Basic residues" evidence="1">
    <location>
        <begin position="537"/>
        <end position="547"/>
    </location>
</feature>